<dbReference type="EMBL" id="CP013690">
    <property type="protein sequence ID" value="ALU27403.1"/>
    <property type="molecule type" value="Genomic_DNA"/>
</dbReference>
<name>A0AAI8G635_9FLAO</name>
<gene>
    <name evidence="1" type="ORF">AS202_15130</name>
</gene>
<accession>A0AAI8G635</accession>
<evidence type="ECO:0000313" key="1">
    <source>
        <dbReference type="EMBL" id="ALU27403.1"/>
    </source>
</evidence>
<dbReference type="AlphaFoldDB" id="A0AAI8G635"/>
<dbReference type="PROSITE" id="PS51257">
    <property type="entry name" value="PROKAR_LIPOPROTEIN"/>
    <property type="match status" value="1"/>
</dbReference>
<protein>
    <submittedName>
        <fullName evidence="1">Uncharacterized protein</fullName>
    </submittedName>
</protein>
<dbReference type="KEGG" id="mod:AS202_15130"/>
<sequence>MDQMKLNSDINRTKFKRFSLLLILTSFSCTSSIYAQEIKMYKLKARVLQEGKNQKEALSHTYVYSSPSRVETFSNNKGEFSLELSKGKHRVMISYVGKVSVDTLI</sequence>
<dbReference type="Proteomes" id="UP000069030">
    <property type="component" value="Chromosome"/>
</dbReference>
<proteinExistence type="predicted"/>
<evidence type="ECO:0000313" key="2">
    <source>
        <dbReference type="Proteomes" id="UP000069030"/>
    </source>
</evidence>
<organism evidence="1 2">
    <name type="scientific">Myroides odoratimimus</name>
    <dbReference type="NCBI Taxonomy" id="76832"/>
    <lineage>
        <taxon>Bacteria</taxon>
        <taxon>Pseudomonadati</taxon>
        <taxon>Bacteroidota</taxon>
        <taxon>Flavobacteriia</taxon>
        <taxon>Flavobacteriales</taxon>
        <taxon>Flavobacteriaceae</taxon>
        <taxon>Myroides</taxon>
    </lineage>
</organism>
<reference evidence="1 2" key="1">
    <citation type="journal article" date="2016" name="J. Zhejiang Univ. Sci. B">
        <title>Antibiotic resistance mechanisms of Myroides sp.</title>
        <authorList>
            <person name="Hu S."/>
            <person name="Yuan S."/>
            <person name="Qu H."/>
            <person name="Jiang T."/>
            <person name="Zhou Y."/>
            <person name="Wang M."/>
            <person name="Ming D."/>
        </authorList>
    </citation>
    <scope>NUCLEOTIDE SEQUENCE [LARGE SCALE GENOMIC DNA]</scope>
    <source>
        <strain evidence="1 2">PR63039</strain>
    </source>
</reference>